<keyword evidence="1" id="KW-1133">Transmembrane helix</keyword>
<name>A0A449BYU1_PLAVN</name>
<organism evidence="2 3">
    <name type="scientific">Plasmodium vinckei vinckei</name>
    <dbReference type="NCBI Taxonomy" id="54757"/>
    <lineage>
        <taxon>Eukaryota</taxon>
        <taxon>Sar</taxon>
        <taxon>Alveolata</taxon>
        <taxon>Apicomplexa</taxon>
        <taxon>Aconoidasida</taxon>
        <taxon>Haemosporida</taxon>
        <taxon>Plasmodiidae</taxon>
        <taxon>Plasmodium</taxon>
        <taxon>Plasmodium (Vinckeia)</taxon>
    </lineage>
</organism>
<dbReference type="KEGG" id="pvv:PVVCY_1304790"/>
<accession>A0A449BYU1</accession>
<keyword evidence="1" id="KW-0812">Transmembrane</keyword>
<feature type="transmembrane region" description="Helical" evidence="1">
    <location>
        <begin position="46"/>
        <end position="65"/>
    </location>
</feature>
<evidence type="ECO:0000313" key="2">
    <source>
        <dbReference type="EMBL" id="VEV58542.1"/>
    </source>
</evidence>
<dbReference type="RefSeq" id="XP_008622376.2">
    <property type="nucleotide sequence ID" value="XM_008624154.2"/>
</dbReference>
<proteinExistence type="predicted"/>
<keyword evidence="1" id="KW-0472">Membrane</keyword>
<reference evidence="2 3" key="1">
    <citation type="submission" date="2019-01" db="EMBL/GenBank/DDBJ databases">
        <authorList>
            <person name="Ramaprasad A."/>
        </authorList>
    </citation>
    <scope>NUCLEOTIDE SEQUENCE [LARGE SCALE GENOMIC DNA]</scope>
</reference>
<dbReference type="GeneID" id="19958672"/>
<dbReference type="AlphaFoldDB" id="A0A449BYU1"/>
<dbReference type="VEuPathDB" id="PlasmoDB:PVVCY_1304790"/>
<feature type="transmembrane region" description="Helical" evidence="1">
    <location>
        <begin position="12"/>
        <end position="40"/>
    </location>
</feature>
<dbReference type="Proteomes" id="UP000290582">
    <property type="component" value="Chromosome PVVCY_13"/>
</dbReference>
<protein>
    <submittedName>
        <fullName evidence="2">Uncharacterized protein</fullName>
    </submittedName>
</protein>
<evidence type="ECO:0000313" key="3">
    <source>
        <dbReference type="Proteomes" id="UP000290582"/>
    </source>
</evidence>
<gene>
    <name evidence="2" type="ORF">PVVCY_1304790</name>
</gene>
<dbReference type="EMBL" id="LR215069">
    <property type="protein sequence ID" value="VEV58542.1"/>
    <property type="molecule type" value="Genomic_DNA"/>
</dbReference>
<evidence type="ECO:0000256" key="1">
    <source>
        <dbReference type="SAM" id="Phobius"/>
    </source>
</evidence>
<dbReference type="OrthoDB" id="369837at2759"/>
<sequence length="268" mass="32244">MLTLFNRPIKYNFLFFSYFSIPLFIHLFQNFYVCFVLYPSKLSDQIMGHPYICTYFILLVLFFFLSKNYVFTLKAHGNNINQFNTRLVAYSKYPDYINSANKKNKNKYFSIGSTILYLNGNGCRKRNIYSAIEIKKIKNLIKKNINKFLKNDQDINNIHPLKNSLWKINTYNCLLQKKKTFYIHIYENGTIKTSDNLTGYWFYDNYHITWYIDYPDRTVYHTAELVWNNEQSKMVKGVIYEETKKTRFLPSYMFRKILYSFDGSIHIN</sequence>